<comment type="similarity">
    <text evidence="8">Belongs to the methyl-accepting chemotaxis (MCP) protein family.</text>
</comment>
<dbReference type="OrthoDB" id="5428110at2"/>
<feature type="domain" description="Methyl-accepting transducer" evidence="11">
    <location>
        <begin position="402"/>
        <end position="631"/>
    </location>
</feature>
<keyword evidence="6 10" id="KW-0472">Membrane</keyword>
<dbReference type="AlphaFoldDB" id="A0A562S811"/>
<keyword evidence="3" id="KW-0145">Chemotaxis</keyword>
<dbReference type="GO" id="GO:0006935">
    <property type="term" value="P:chemotaxis"/>
    <property type="evidence" value="ECO:0007669"/>
    <property type="project" value="UniProtKB-KW"/>
</dbReference>
<dbReference type="InterPro" id="IPR004090">
    <property type="entry name" value="Chemotax_Me-accpt_rcpt"/>
</dbReference>
<evidence type="ECO:0000313" key="14">
    <source>
        <dbReference type="Proteomes" id="UP000318307"/>
    </source>
</evidence>
<dbReference type="CDD" id="cd12914">
    <property type="entry name" value="PDC1_DGC_like"/>
    <property type="match status" value="1"/>
</dbReference>
<keyword evidence="7 9" id="KW-0807">Transducer</keyword>
<evidence type="ECO:0000256" key="3">
    <source>
        <dbReference type="ARBA" id="ARBA00022500"/>
    </source>
</evidence>
<dbReference type="Proteomes" id="UP000318307">
    <property type="component" value="Unassembled WGS sequence"/>
</dbReference>
<evidence type="ECO:0000256" key="2">
    <source>
        <dbReference type="ARBA" id="ARBA00022475"/>
    </source>
</evidence>
<dbReference type="GO" id="GO:0004888">
    <property type="term" value="F:transmembrane signaling receptor activity"/>
    <property type="evidence" value="ECO:0007669"/>
    <property type="project" value="InterPro"/>
</dbReference>
<keyword evidence="5 10" id="KW-1133">Transmembrane helix</keyword>
<evidence type="ECO:0000256" key="8">
    <source>
        <dbReference type="ARBA" id="ARBA00029447"/>
    </source>
</evidence>
<keyword evidence="14" id="KW-1185">Reference proteome</keyword>
<keyword evidence="2" id="KW-1003">Cell membrane</keyword>
<evidence type="ECO:0000256" key="1">
    <source>
        <dbReference type="ARBA" id="ARBA00004651"/>
    </source>
</evidence>
<dbReference type="Gene3D" id="1.10.287.950">
    <property type="entry name" value="Methyl-accepting chemotaxis protein"/>
    <property type="match status" value="1"/>
</dbReference>
<keyword evidence="4 10" id="KW-0812">Transmembrane</keyword>
<dbReference type="PROSITE" id="PS50111">
    <property type="entry name" value="CHEMOTAXIS_TRANSDUC_2"/>
    <property type="match status" value="1"/>
</dbReference>
<dbReference type="Gene3D" id="3.30.450.20">
    <property type="entry name" value="PAS domain"/>
    <property type="match status" value="1"/>
</dbReference>
<reference evidence="13 14" key="1">
    <citation type="submission" date="2019-07" db="EMBL/GenBank/DDBJ databases">
        <title>Genome sequencing of 100 strains of the haloalkaliphilic chemolithoautotrophic sulfur-oxidizing bacterium Thioalkalivibrio.</title>
        <authorList>
            <person name="Muyzer G."/>
        </authorList>
    </citation>
    <scope>NUCLEOTIDE SEQUENCE [LARGE SCALE GENOMIC DNA]</scope>
    <source>
        <strain evidence="13 14">ASO4-4</strain>
    </source>
</reference>
<dbReference type="RefSeq" id="WP_144681600.1">
    <property type="nucleotide sequence ID" value="NZ_VLLC01000001.1"/>
</dbReference>
<evidence type="ECO:0000259" key="12">
    <source>
        <dbReference type="PROSITE" id="PS50885"/>
    </source>
</evidence>
<comment type="caution">
    <text evidence="13">The sequence shown here is derived from an EMBL/GenBank/DDBJ whole genome shotgun (WGS) entry which is preliminary data.</text>
</comment>
<dbReference type="SMART" id="SM00283">
    <property type="entry name" value="MA"/>
    <property type="match status" value="1"/>
</dbReference>
<feature type="transmembrane region" description="Helical" evidence="10">
    <location>
        <begin position="12"/>
        <end position="32"/>
    </location>
</feature>
<evidence type="ECO:0000259" key="11">
    <source>
        <dbReference type="PROSITE" id="PS50111"/>
    </source>
</evidence>
<dbReference type="SUPFAM" id="SSF58104">
    <property type="entry name" value="Methyl-accepting chemotaxis protein (MCP) signaling domain"/>
    <property type="match status" value="1"/>
</dbReference>
<feature type="domain" description="HAMP" evidence="12">
    <location>
        <begin position="322"/>
        <end position="376"/>
    </location>
</feature>
<sequence length="667" mass="70782">MAVNVRSIGFRLLSVSLLSVLIPLLAVGFIAMSRSTTALTNNAAENTYGIAQDLANLMDNLLIAEVRLADAFAREESIRNLVAKAHAEGHGAVRSQALHVFENLKIQFPALGSNYQGIFVADARGELLTGVMANGNEYVGFNIANNDEFRRAVSTKKTVIGNVLRSQATGGLVLPINSPILSSRGEFLGVFATVINANYLTEMVASRELGNTGYGYMLNEKGLVLAHPDESLILKTDINEVPGMEHIAREMLRGHSGSDEYVFRGVRKMAGFAPVPSTGWLMSVTQDHDEFLESSRDVRNAVVLVIILSLVIVGFIVVFLVRSIVNPINAAVAGLKDIAEGEGDLTMRLKVSTEDEVGELARWFNIFVEKLQGVIREIGQGVNTLASSSTQLSAIADDMQQGVQDVSGRSATVAAASEEISTNTVQSASALEQSSSNTNLLATASEEMSSTINEIANNAGKARRVSEDAAGKAARMSKHMGSLKEAADAIGKVIETITDISEQVNLLALNATIEAARAGEAGKGFAVVANEIKELARQTAAASQDIREKIEDIQGTTATTIQEVGEITTVINDVSEVVGNIAAAVEEQSTAASEIAGNVAQVSQGIELVHENASQNATVVAEVTKDIAGISHAMGEMKDRGSQVNDSAGELSRLSESLKKMVGQFKI</sequence>
<dbReference type="Gene3D" id="1.10.8.500">
    <property type="entry name" value="HAMP domain in histidine kinase"/>
    <property type="match status" value="1"/>
</dbReference>
<evidence type="ECO:0000256" key="5">
    <source>
        <dbReference type="ARBA" id="ARBA00022989"/>
    </source>
</evidence>
<organism evidence="13 14">
    <name type="scientific">Desulfobotulus alkaliphilus</name>
    <dbReference type="NCBI Taxonomy" id="622671"/>
    <lineage>
        <taxon>Bacteria</taxon>
        <taxon>Pseudomonadati</taxon>
        <taxon>Thermodesulfobacteriota</taxon>
        <taxon>Desulfobacteria</taxon>
        <taxon>Desulfobacterales</taxon>
        <taxon>Desulfobacteraceae</taxon>
        <taxon>Desulfobotulus</taxon>
    </lineage>
</organism>
<dbReference type="PROSITE" id="PS50885">
    <property type="entry name" value="HAMP"/>
    <property type="match status" value="1"/>
</dbReference>
<name>A0A562S811_9BACT</name>
<evidence type="ECO:0000256" key="6">
    <source>
        <dbReference type="ARBA" id="ARBA00023136"/>
    </source>
</evidence>
<evidence type="ECO:0000256" key="4">
    <source>
        <dbReference type="ARBA" id="ARBA00022692"/>
    </source>
</evidence>
<dbReference type="GO" id="GO:0007165">
    <property type="term" value="P:signal transduction"/>
    <property type="evidence" value="ECO:0007669"/>
    <property type="project" value="UniProtKB-KW"/>
</dbReference>
<proteinExistence type="inferred from homology"/>
<gene>
    <name evidence="13" type="ORF">LZ24_00312</name>
</gene>
<dbReference type="CDD" id="cd06225">
    <property type="entry name" value="HAMP"/>
    <property type="match status" value="1"/>
</dbReference>
<dbReference type="Pfam" id="PF00015">
    <property type="entry name" value="MCPsignal"/>
    <property type="match status" value="1"/>
</dbReference>
<evidence type="ECO:0000256" key="10">
    <source>
        <dbReference type="SAM" id="Phobius"/>
    </source>
</evidence>
<dbReference type="EMBL" id="VLLC01000001">
    <property type="protein sequence ID" value="TWI77502.1"/>
    <property type="molecule type" value="Genomic_DNA"/>
</dbReference>
<dbReference type="InterPro" id="IPR033479">
    <property type="entry name" value="dCache_1"/>
</dbReference>
<evidence type="ECO:0000256" key="7">
    <source>
        <dbReference type="ARBA" id="ARBA00023224"/>
    </source>
</evidence>
<dbReference type="PANTHER" id="PTHR32089">
    <property type="entry name" value="METHYL-ACCEPTING CHEMOTAXIS PROTEIN MCPB"/>
    <property type="match status" value="1"/>
</dbReference>
<evidence type="ECO:0000313" key="13">
    <source>
        <dbReference type="EMBL" id="TWI77502.1"/>
    </source>
</evidence>
<protein>
    <submittedName>
        <fullName evidence="13">Methyl-accepting chemotaxis sensory transducer with Cache sensor</fullName>
    </submittedName>
</protein>
<dbReference type="InterPro" id="IPR003660">
    <property type="entry name" value="HAMP_dom"/>
</dbReference>
<dbReference type="Pfam" id="PF00672">
    <property type="entry name" value="HAMP"/>
    <property type="match status" value="1"/>
</dbReference>
<dbReference type="Pfam" id="PF02743">
    <property type="entry name" value="dCache_1"/>
    <property type="match status" value="1"/>
</dbReference>
<evidence type="ECO:0000256" key="9">
    <source>
        <dbReference type="PROSITE-ProRule" id="PRU00284"/>
    </source>
</evidence>
<dbReference type="GO" id="GO:0005886">
    <property type="term" value="C:plasma membrane"/>
    <property type="evidence" value="ECO:0007669"/>
    <property type="project" value="UniProtKB-SubCell"/>
</dbReference>
<dbReference type="InterPro" id="IPR004089">
    <property type="entry name" value="MCPsignal_dom"/>
</dbReference>
<dbReference type="PRINTS" id="PR00260">
    <property type="entry name" value="CHEMTRNSDUCR"/>
</dbReference>
<dbReference type="CDD" id="cd12912">
    <property type="entry name" value="PDC2_MCP_like"/>
    <property type="match status" value="1"/>
</dbReference>
<comment type="subcellular location">
    <subcellularLocation>
        <location evidence="1">Cell membrane</location>
        <topology evidence="1">Multi-pass membrane protein</topology>
    </subcellularLocation>
</comment>
<dbReference type="PANTHER" id="PTHR32089:SF112">
    <property type="entry name" value="LYSOZYME-LIKE PROTEIN-RELATED"/>
    <property type="match status" value="1"/>
</dbReference>
<accession>A0A562S811</accession>
<feature type="transmembrane region" description="Helical" evidence="10">
    <location>
        <begin position="301"/>
        <end position="321"/>
    </location>
</feature>
<dbReference type="SMART" id="SM00304">
    <property type="entry name" value="HAMP"/>
    <property type="match status" value="2"/>
</dbReference>